<evidence type="ECO:0000313" key="2">
    <source>
        <dbReference type="EMBL" id="MBS7527325.1"/>
    </source>
</evidence>
<keyword evidence="1" id="KW-1133">Transmembrane helix</keyword>
<gene>
    <name evidence="2" type="ORF">KHM83_11590</name>
</gene>
<comment type="caution">
    <text evidence="2">The sequence shown here is derived from an EMBL/GenBank/DDBJ whole genome shotgun (WGS) entry which is preliminary data.</text>
</comment>
<name>A0ABS5PQ75_9FIRM</name>
<dbReference type="Proteomes" id="UP000746471">
    <property type="component" value="Unassembled WGS sequence"/>
</dbReference>
<evidence type="ECO:0000256" key="1">
    <source>
        <dbReference type="SAM" id="Phobius"/>
    </source>
</evidence>
<keyword evidence="1" id="KW-0812">Transmembrane</keyword>
<organism evidence="2 3">
    <name type="scientific">Fusibacter paucivorans</name>
    <dbReference type="NCBI Taxonomy" id="76009"/>
    <lineage>
        <taxon>Bacteria</taxon>
        <taxon>Bacillati</taxon>
        <taxon>Bacillota</taxon>
        <taxon>Clostridia</taxon>
        <taxon>Eubacteriales</taxon>
        <taxon>Eubacteriales Family XII. Incertae Sedis</taxon>
        <taxon>Fusibacter</taxon>
    </lineage>
</organism>
<accession>A0ABS5PQ75</accession>
<protein>
    <recommendedName>
        <fullName evidence="4">DUF2178 domain-containing protein</fullName>
    </recommendedName>
</protein>
<keyword evidence="3" id="KW-1185">Reference proteome</keyword>
<feature type="transmembrane region" description="Helical" evidence="1">
    <location>
        <begin position="95"/>
        <end position="113"/>
    </location>
</feature>
<proteinExistence type="predicted"/>
<dbReference type="RefSeq" id="WP_213237186.1">
    <property type="nucleotide sequence ID" value="NZ_JAHBCL010000019.1"/>
</dbReference>
<keyword evidence="1" id="KW-0472">Membrane</keyword>
<reference evidence="2 3" key="1">
    <citation type="submission" date="2021-05" db="EMBL/GenBank/DDBJ databases">
        <title>Fusibacter ferrireducens sp. nov., an anaerobic, sulfur- and Fe-reducing bacterium isolated from the mangrove sediment.</title>
        <authorList>
            <person name="Qiu D."/>
        </authorList>
    </citation>
    <scope>NUCLEOTIDE SEQUENCE [LARGE SCALE GENOMIC DNA]</scope>
    <source>
        <strain evidence="2 3">DSM 12116</strain>
    </source>
</reference>
<evidence type="ECO:0008006" key="4">
    <source>
        <dbReference type="Google" id="ProtNLM"/>
    </source>
</evidence>
<evidence type="ECO:0000313" key="3">
    <source>
        <dbReference type="Proteomes" id="UP000746471"/>
    </source>
</evidence>
<feature type="transmembrane region" description="Helical" evidence="1">
    <location>
        <begin position="119"/>
        <end position="138"/>
    </location>
</feature>
<feature type="transmembrane region" description="Helical" evidence="1">
    <location>
        <begin position="9"/>
        <end position="29"/>
    </location>
</feature>
<feature type="transmembrane region" description="Helical" evidence="1">
    <location>
        <begin position="35"/>
        <end position="53"/>
    </location>
</feature>
<dbReference type="EMBL" id="JAHBCL010000019">
    <property type="protein sequence ID" value="MBS7527325.1"/>
    <property type="molecule type" value="Genomic_DNA"/>
</dbReference>
<sequence length="145" mass="16230">MIKRKNGKYAFLATIGLILFVTGLILIKFSQTSEGMLLTLPYIFVGVGMGIFGHNLGELMKNIALAKDPEAAKQIEIEANDERNIAISHKAKAKAYDAMLLIFGALMLVFALMQVNLNIILTFVAAYLLLIIINIYYLRKFQKEM</sequence>